<gene>
    <name evidence="3" type="ORF">WJX81_002896</name>
</gene>
<feature type="transmembrane region" description="Helical" evidence="2">
    <location>
        <begin position="232"/>
        <end position="252"/>
    </location>
</feature>
<sequence length="346" mass="35022">MYGFFLAPPGVFRPAASADAAPPPATGSTQTASTVEAPAIAPSSATPVTPATSTGVSMGSSTPSTGTGSGTASSSSAAQAPTANNEALAAPTDSTMTAVSAQLLLIGPGAWPFEDDRQAKLIAAIKGDLMYATGRFPDPLKYVITDVRSSSGSGAPPGRRLLQALNSLVTVQINTGSTNLVAGVRMNLVNDVQSGVILTRCKEQGLQLTGVQMASAIYSTPQQPKPDTRPQLAAGIAVAGAIVFAFVGWIIYLESEKSRSCCGYSWGMAGTDGKPQAKSGKPGGGGLRGMFSRSKPEVVSAGANGAENGPGKATAHNFDEPKQEMAMQPQGASALPASGIGRHRLS</sequence>
<accession>A0AAW1QCH1</accession>
<feature type="compositionally biased region" description="Low complexity" evidence="1">
    <location>
        <begin position="39"/>
        <end position="83"/>
    </location>
</feature>
<keyword evidence="2" id="KW-1133">Transmembrane helix</keyword>
<evidence type="ECO:0000313" key="4">
    <source>
        <dbReference type="Proteomes" id="UP001445335"/>
    </source>
</evidence>
<keyword evidence="4" id="KW-1185">Reference proteome</keyword>
<proteinExistence type="predicted"/>
<feature type="region of interest" description="Disordered" evidence="1">
    <location>
        <begin position="272"/>
        <end position="346"/>
    </location>
</feature>
<evidence type="ECO:0000256" key="2">
    <source>
        <dbReference type="SAM" id="Phobius"/>
    </source>
</evidence>
<name>A0AAW1QCH1_9CHLO</name>
<feature type="region of interest" description="Disordered" evidence="1">
    <location>
        <begin position="39"/>
        <end position="88"/>
    </location>
</feature>
<organism evidence="3 4">
    <name type="scientific">Elliptochloris bilobata</name>
    <dbReference type="NCBI Taxonomy" id="381761"/>
    <lineage>
        <taxon>Eukaryota</taxon>
        <taxon>Viridiplantae</taxon>
        <taxon>Chlorophyta</taxon>
        <taxon>core chlorophytes</taxon>
        <taxon>Trebouxiophyceae</taxon>
        <taxon>Trebouxiophyceae incertae sedis</taxon>
        <taxon>Elliptochloris clade</taxon>
        <taxon>Elliptochloris</taxon>
    </lineage>
</organism>
<dbReference type="AlphaFoldDB" id="A0AAW1QCH1"/>
<keyword evidence="2" id="KW-0472">Membrane</keyword>
<dbReference type="Proteomes" id="UP001445335">
    <property type="component" value="Unassembled WGS sequence"/>
</dbReference>
<reference evidence="3 4" key="1">
    <citation type="journal article" date="2024" name="Nat. Commun.">
        <title>Phylogenomics reveals the evolutionary origins of lichenization in chlorophyte algae.</title>
        <authorList>
            <person name="Puginier C."/>
            <person name="Libourel C."/>
            <person name="Otte J."/>
            <person name="Skaloud P."/>
            <person name="Haon M."/>
            <person name="Grisel S."/>
            <person name="Petersen M."/>
            <person name="Berrin J.G."/>
            <person name="Delaux P.M."/>
            <person name="Dal Grande F."/>
            <person name="Keller J."/>
        </authorList>
    </citation>
    <scope>NUCLEOTIDE SEQUENCE [LARGE SCALE GENOMIC DNA]</scope>
    <source>
        <strain evidence="3 4">SAG 245.80</strain>
    </source>
</reference>
<dbReference type="EMBL" id="JALJOU010000131">
    <property type="protein sequence ID" value="KAK9819076.1"/>
    <property type="molecule type" value="Genomic_DNA"/>
</dbReference>
<evidence type="ECO:0000313" key="3">
    <source>
        <dbReference type="EMBL" id="KAK9819076.1"/>
    </source>
</evidence>
<evidence type="ECO:0000256" key="1">
    <source>
        <dbReference type="SAM" id="MobiDB-lite"/>
    </source>
</evidence>
<protein>
    <submittedName>
        <fullName evidence="3">Uncharacterized protein</fullName>
    </submittedName>
</protein>
<keyword evidence="2" id="KW-0812">Transmembrane</keyword>
<comment type="caution">
    <text evidence="3">The sequence shown here is derived from an EMBL/GenBank/DDBJ whole genome shotgun (WGS) entry which is preliminary data.</text>
</comment>